<dbReference type="GO" id="GO:0008270">
    <property type="term" value="F:zinc ion binding"/>
    <property type="evidence" value="ECO:0007669"/>
    <property type="project" value="UniProtKB-KW"/>
</dbReference>
<proteinExistence type="predicted"/>
<evidence type="ECO:0000259" key="3">
    <source>
        <dbReference type="PROSITE" id="PS50157"/>
    </source>
</evidence>
<evidence type="ECO:0000256" key="1">
    <source>
        <dbReference type="PROSITE-ProRule" id="PRU00042"/>
    </source>
</evidence>
<keyword evidence="1" id="KW-0863">Zinc-finger</keyword>
<evidence type="ECO:0000313" key="5">
    <source>
        <dbReference type="Proteomes" id="UP001374535"/>
    </source>
</evidence>
<name>A0AAQ3MLM8_VIGMU</name>
<feature type="domain" description="C2H2-type" evidence="3">
    <location>
        <begin position="391"/>
        <end position="419"/>
    </location>
</feature>
<dbReference type="PROSITE" id="PS50157">
    <property type="entry name" value="ZINC_FINGER_C2H2_2"/>
    <property type="match status" value="2"/>
</dbReference>
<gene>
    <name evidence="4" type="ORF">V8G54_032228</name>
</gene>
<reference evidence="4 5" key="1">
    <citation type="journal article" date="2023" name="Life. Sci Alliance">
        <title>Evolutionary insights into 3D genome organization and epigenetic landscape of Vigna mungo.</title>
        <authorList>
            <person name="Junaid A."/>
            <person name="Singh B."/>
            <person name="Bhatia S."/>
        </authorList>
    </citation>
    <scope>NUCLEOTIDE SEQUENCE [LARGE SCALE GENOMIC DNA]</scope>
    <source>
        <strain evidence="4">Urdbean</strain>
    </source>
</reference>
<dbReference type="InterPro" id="IPR013087">
    <property type="entry name" value="Znf_C2H2_type"/>
</dbReference>
<protein>
    <recommendedName>
        <fullName evidence="3">C2H2-type domain-containing protein</fullName>
    </recommendedName>
</protein>
<dbReference type="PROSITE" id="PS00028">
    <property type="entry name" value="ZINC_FINGER_C2H2_1"/>
    <property type="match status" value="2"/>
</dbReference>
<dbReference type="Proteomes" id="UP001374535">
    <property type="component" value="Chromosome 10"/>
</dbReference>
<dbReference type="PANTHER" id="PTHR37701:SF19">
    <property type="entry name" value="METHYL-CPG-BINDING DOMAIN PROTEIN"/>
    <property type="match status" value="1"/>
</dbReference>
<keyword evidence="5" id="KW-1185">Reference proteome</keyword>
<keyword evidence="1" id="KW-0862">Zinc</keyword>
<feature type="region of interest" description="Disordered" evidence="2">
    <location>
        <begin position="54"/>
        <end position="97"/>
    </location>
</feature>
<dbReference type="SMART" id="SM00355">
    <property type="entry name" value="ZnF_C2H2"/>
    <property type="match status" value="2"/>
</dbReference>
<accession>A0AAQ3MLM8</accession>
<dbReference type="Gene3D" id="3.30.160.60">
    <property type="entry name" value="Classic Zinc Finger"/>
    <property type="match status" value="1"/>
</dbReference>
<feature type="compositionally biased region" description="Polar residues" evidence="2">
    <location>
        <begin position="56"/>
        <end position="72"/>
    </location>
</feature>
<organism evidence="4 5">
    <name type="scientific">Vigna mungo</name>
    <name type="common">Black gram</name>
    <name type="synonym">Phaseolus mungo</name>
    <dbReference type="NCBI Taxonomy" id="3915"/>
    <lineage>
        <taxon>Eukaryota</taxon>
        <taxon>Viridiplantae</taxon>
        <taxon>Streptophyta</taxon>
        <taxon>Embryophyta</taxon>
        <taxon>Tracheophyta</taxon>
        <taxon>Spermatophyta</taxon>
        <taxon>Magnoliopsida</taxon>
        <taxon>eudicotyledons</taxon>
        <taxon>Gunneridae</taxon>
        <taxon>Pentapetalae</taxon>
        <taxon>rosids</taxon>
        <taxon>fabids</taxon>
        <taxon>Fabales</taxon>
        <taxon>Fabaceae</taxon>
        <taxon>Papilionoideae</taxon>
        <taxon>50 kb inversion clade</taxon>
        <taxon>NPAAA clade</taxon>
        <taxon>indigoferoid/millettioid clade</taxon>
        <taxon>Phaseoleae</taxon>
        <taxon>Vigna</taxon>
    </lineage>
</organism>
<feature type="domain" description="C2H2-type" evidence="3">
    <location>
        <begin position="438"/>
        <end position="465"/>
    </location>
</feature>
<dbReference type="PANTHER" id="PTHR37701">
    <property type="entry name" value="METHYL-CPG-BINDING DOMAIN-CONTAINING PROTEIN 8"/>
    <property type="match status" value="1"/>
</dbReference>
<sequence>MEAAALKVESLACIDSTTLSHSELLALSLSSLCAFDLRATNDLVTPKIDPALFNESAGSRRQTYSRPQSSPTGRRRRLAGLLPAPKPPPLPAHDPENAENRLIIDYLKQLIREDPKFDQVHLASPSLTPPNVKRKRGRKPKLKLHLEHCYRGIDILNRNGVAVDLSQLATSQDPFADELKRRTEGLSSEEELLGFLRDLPGQWGSRRKKRRIVDASDFGDVLPLSWKILLGLKRKDGRAWIYCRRYIRAYPIFDIPPCSPSGQHFVSCKEVSSYLQSLLGNGDGQSQSSRRSENVVQEQIVPAENVSTHFVVVVDFVKDLALGAFIEYKVLSQLTRESVSAGVTPERQDQRQIVAVNAEVPGLFAGAHERVKEVALLGIENLADVHIQDLFECRKCNMSFDEKDSYLQHLLSVHQRTTRRYRLGSSVGDGVIIKDGKFECQFCHKVFLERRRYNGHVGIHVRNYVRRVEDSPGQINVQRTDDKSPVREDMPLRISKMDALIEIAQNSIMEGCVTESHHLAKLNGIPASDVAVGYLDQDGNSEAPISEKQMEDSLTKKNVDYHGMDGKVEEVDDDNRVIDVKMVSFLDNMGLLSVNKQDVKASETSEIKDDVELTIEELDQSGIDLDGVSEVRILPLSELNMIPESEKGENSESSNAKVQFKPDEGISNKSELEFGLNCLKDVPVTVSTNVQEMVMAASEENVVHSRAFNSSISTEQPMDCLPAFSSDKGGKQFCSLENENENVKGLEELRFDEIDSVDYDFARIQDSPSPPAVSAELANDTVMEETYLSAVQFESQLTTVCVWCGIEFNHDAVNSEIQPDSVGFMCPACKAKISGQINVLDCESPNAGCL</sequence>
<dbReference type="AlphaFoldDB" id="A0AAQ3MLM8"/>
<evidence type="ECO:0000313" key="4">
    <source>
        <dbReference type="EMBL" id="WVY93140.1"/>
    </source>
</evidence>
<keyword evidence="1" id="KW-0479">Metal-binding</keyword>
<evidence type="ECO:0000256" key="2">
    <source>
        <dbReference type="SAM" id="MobiDB-lite"/>
    </source>
</evidence>
<dbReference type="EMBL" id="CP144691">
    <property type="protein sequence ID" value="WVY93140.1"/>
    <property type="molecule type" value="Genomic_DNA"/>
</dbReference>
<dbReference type="InterPro" id="IPR037472">
    <property type="entry name" value="MBD8"/>
</dbReference>